<protein>
    <submittedName>
        <fullName evidence="2">Uncharacterized protein</fullName>
    </submittedName>
</protein>
<organism evidence="2 3">
    <name type="scientific">Hordeum vulgare subsp. vulgare</name>
    <name type="common">Domesticated barley</name>
    <dbReference type="NCBI Taxonomy" id="112509"/>
    <lineage>
        <taxon>Eukaryota</taxon>
        <taxon>Viridiplantae</taxon>
        <taxon>Streptophyta</taxon>
        <taxon>Embryophyta</taxon>
        <taxon>Tracheophyta</taxon>
        <taxon>Spermatophyta</taxon>
        <taxon>Magnoliopsida</taxon>
        <taxon>Liliopsida</taxon>
        <taxon>Poales</taxon>
        <taxon>Poaceae</taxon>
        <taxon>BOP clade</taxon>
        <taxon>Pooideae</taxon>
        <taxon>Triticodae</taxon>
        <taxon>Triticeae</taxon>
        <taxon>Hordeinae</taxon>
        <taxon>Hordeum</taxon>
    </lineage>
</organism>
<feature type="region of interest" description="Disordered" evidence="1">
    <location>
        <begin position="37"/>
        <end position="78"/>
    </location>
</feature>
<dbReference type="Gramene" id="HORVU.MOREX.r3.7HG0693250.1">
    <property type="protein sequence ID" value="HORVU.MOREX.r3.7HG0693250.1.CDS1"/>
    <property type="gene ID" value="HORVU.MOREX.r3.7HG0693250"/>
</dbReference>
<evidence type="ECO:0000313" key="3">
    <source>
        <dbReference type="Proteomes" id="UP000011116"/>
    </source>
</evidence>
<dbReference type="Gramene" id="HORVU.MOREX.r2.7HG0575520.1">
    <property type="protein sequence ID" value="HORVU.MOREX.r2.7HG0575520.1.CDS.1"/>
    <property type="gene ID" value="HORVU.MOREX.r2.7HG0575520"/>
</dbReference>
<feature type="compositionally biased region" description="Polar residues" evidence="1">
    <location>
        <begin position="57"/>
        <end position="66"/>
    </location>
</feature>
<evidence type="ECO:0000256" key="1">
    <source>
        <dbReference type="SAM" id="MobiDB-lite"/>
    </source>
</evidence>
<feature type="compositionally biased region" description="Basic and acidic residues" evidence="1">
    <location>
        <begin position="37"/>
        <end position="52"/>
    </location>
</feature>
<dbReference type="EnsemblPlants" id="HORVU.MOREX.r3.7HG0693250.1">
    <property type="protein sequence ID" value="HORVU.MOREX.r3.7HG0693250.1.CDS1"/>
    <property type="gene ID" value="HORVU.MOREX.r3.7HG0693250"/>
</dbReference>
<reference evidence="2" key="3">
    <citation type="submission" date="2022-01" db="UniProtKB">
        <authorList>
            <consortium name="EnsemblPlants"/>
        </authorList>
    </citation>
    <scope>IDENTIFICATION</scope>
    <source>
        <strain evidence="2">subsp. vulgare</strain>
    </source>
</reference>
<dbReference type="PANTHER" id="PTHR47624:SF1">
    <property type="entry name" value="OS01G0204900 PROTEIN"/>
    <property type="match status" value="1"/>
</dbReference>
<accession>A0A8I6YVS4</accession>
<evidence type="ECO:0000313" key="2">
    <source>
        <dbReference type="EnsemblPlants" id="HORVU.MOREX.r3.7HG0693250.1.CDS1"/>
    </source>
</evidence>
<keyword evidence="3" id="KW-1185">Reference proteome</keyword>
<sequence length="153" mass="17502">MEFIFQDKHATGEFTILETPYCRVHARDKDFIGDTEKNASDVEVDPATHYDSDCLPDNTNNESPSSKHPRGDKRDKCKRVECDDSVVQDMTRPLCDMLDTMHFTHVTNSNPNLFKIIDDLEEYPLFVRLSLQTSFLTNEQVASMLKGRPMAAI</sequence>
<dbReference type="AlphaFoldDB" id="A0A8I6YVS4"/>
<dbReference type="PANTHER" id="PTHR47624">
    <property type="entry name" value="OS01G0204900 PROTEIN"/>
    <property type="match status" value="1"/>
</dbReference>
<proteinExistence type="predicted"/>
<name>A0A8I6YVS4_HORVV</name>
<dbReference type="Proteomes" id="UP000011116">
    <property type="component" value="Chromosome 7H"/>
</dbReference>
<reference evidence="3" key="1">
    <citation type="journal article" date="2012" name="Nature">
        <title>A physical, genetic and functional sequence assembly of the barley genome.</title>
        <authorList>
            <consortium name="The International Barley Genome Sequencing Consortium"/>
            <person name="Mayer K.F."/>
            <person name="Waugh R."/>
            <person name="Brown J.W."/>
            <person name="Schulman A."/>
            <person name="Langridge P."/>
            <person name="Platzer M."/>
            <person name="Fincher G.B."/>
            <person name="Muehlbauer G.J."/>
            <person name="Sato K."/>
            <person name="Close T.J."/>
            <person name="Wise R.P."/>
            <person name="Stein N."/>
        </authorList>
    </citation>
    <scope>NUCLEOTIDE SEQUENCE [LARGE SCALE GENOMIC DNA]</scope>
    <source>
        <strain evidence="3">cv. Morex</strain>
    </source>
</reference>
<reference evidence="2" key="2">
    <citation type="submission" date="2020-10" db="EMBL/GenBank/DDBJ databases">
        <authorList>
            <person name="Scholz U."/>
            <person name="Mascher M."/>
            <person name="Fiebig A."/>
        </authorList>
    </citation>
    <scope>NUCLEOTIDE SEQUENCE [LARGE SCALE GENOMIC DNA]</scope>
    <source>
        <strain evidence="2">cv. Morex</strain>
    </source>
</reference>